<evidence type="ECO:0000259" key="1">
    <source>
        <dbReference type="Pfam" id="PF25800"/>
    </source>
</evidence>
<dbReference type="STRING" id="45610.AOC03_02580"/>
<organism evidence="2 3">
    <name type="scientific">Psychrobacter urativorans</name>
    <dbReference type="NCBI Taxonomy" id="45610"/>
    <lineage>
        <taxon>Bacteria</taxon>
        <taxon>Pseudomonadati</taxon>
        <taxon>Pseudomonadota</taxon>
        <taxon>Gammaproteobacteria</taxon>
        <taxon>Moraxellales</taxon>
        <taxon>Moraxellaceae</taxon>
        <taxon>Psychrobacter</taxon>
    </lineage>
</organism>
<evidence type="ECO:0000313" key="2">
    <source>
        <dbReference type="EMBL" id="ALF59067.1"/>
    </source>
</evidence>
<accession>A0A0M3V8K6</accession>
<protein>
    <recommendedName>
        <fullName evidence="1">FimV N-terminal domain-containing protein</fullName>
    </recommendedName>
</protein>
<dbReference type="Pfam" id="PF25800">
    <property type="entry name" value="FimV_N"/>
    <property type="match status" value="1"/>
</dbReference>
<keyword evidence="3" id="KW-1185">Reference proteome</keyword>
<dbReference type="EMBL" id="CP012678">
    <property type="protein sequence ID" value="ALF59067.1"/>
    <property type="molecule type" value="Genomic_DNA"/>
</dbReference>
<dbReference type="KEGG" id="pur:AOC03_02580"/>
<dbReference type="Proteomes" id="UP000059847">
    <property type="component" value="Chromosome"/>
</dbReference>
<reference evidence="2 3" key="1">
    <citation type="submission" date="2015-09" db="EMBL/GenBank/DDBJ databases">
        <title>Complete genome of Psychrobacter urativorans R10.10B.</title>
        <authorList>
            <person name="See-Too W.S."/>
            <person name="Chan K.G."/>
        </authorList>
    </citation>
    <scope>NUCLEOTIDE SEQUENCE [LARGE SCALE GENOMIC DNA]</scope>
    <source>
        <strain evidence="2 3">R10.10B</strain>
    </source>
</reference>
<gene>
    <name evidence="2" type="ORF">AOC03_02580</name>
</gene>
<name>A0A0M3V8K6_9GAMM</name>
<dbReference type="RefSeq" id="WP_062533463.1">
    <property type="nucleotide sequence ID" value="NZ_CP012678.1"/>
</dbReference>
<dbReference type="InterPro" id="IPR057840">
    <property type="entry name" value="FimV_N"/>
</dbReference>
<dbReference type="AlphaFoldDB" id="A0A0M3V8K6"/>
<proteinExistence type="predicted"/>
<feature type="domain" description="FimV N-terminal" evidence="1">
    <location>
        <begin position="37"/>
        <end position="122"/>
    </location>
</feature>
<evidence type="ECO:0000313" key="3">
    <source>
        <dbReference type="Proteomes" id="UP000059847"/>
    </source>
</evidence>
<sequence>MSWHLPRRLTPIYHAVSITLLYSVSSAVLPSIAQAVNFGKTTIVSLQDKPLVASIKVADINAADFSVGLASESVYQKMGLKPTPSMTVRFVASSANAGQILISTTQPVTLPFADMVLTVNNKVQSNLVPKTLLLPLSNNVFMQSADNLIDNSADSLSNNSVDIAQDSHTPILNALNTQPLTVTRGTPPPLFTAADTQVPLQVKILKNESSLPAMAVHTMPHTVPTVPTDKDTNVINALNTVNTELLTAQNKQMQASLSSALTTDNHLDVLKIQVTRRIQAANKSVTSDNINQLGILVEATTETSQPYELTARLTQIHNQ</sequence>